<feature type="transmembrane region" description="Helical" evidence="5">
    <location>
        <begin position="78"/>
        <end position="98"/>
    </location>
</feature>
<evidence type="ECO:0000256" key="3">
    <source>
        <dbReference type="ARBA" id="ARBA00022989"/>
    </source>
</evidence>
<keyword evidence="4 5" id="KW-0472">Membrane</keyword>
<evidence type="ECO:0000256" key="5">
    <source>
        <dbReference type="SAM" id="Phobius"/>
    </source>
</evidence>
<reference evidence="8" key="1">
    <citation type="submission" date="2024-05" db="EMBL/GenBank/DDBJ databases">
        <title>Draft Genome Sequences of Flagellimonas sp. MMG031 and Marinobacter sp. MMG032 Isolated from the dinoflagellate Symbiodinium pilosum.</title>
        <authorList>
            <person name="Shikuma N.J."/>
            <person name="Farrell M.V."/>
        </authorList>
    </citation>
    <scope>NUCLEOTIDE SEQUENCE</scope>
    <source>
        <strain evidence="8">MMG032</strain>
    </source>
</reference>
<dbReference type="PANTHER" id="PTHR37422:SF13">
    <property type="entry name" value="LIPOPOLYSACCHARIDE BIOSYNTHESIS PROTEIN PA4999-RELATED"/>
    <property type="match status" value="1"/>
</dbReference>
<feature type="transmembrane region" description="Helical" evidence="5">
    <location>
        <begin position="335"/>
        <end position="358"/>
    </location>
</feature>
<dbReference type="GO" id="GO:0016020">
    <property type="term" value="C:membrane"/>
    <property type="evidence" value="ECO:0007669"/>
    <property type="project" value="UniProtKB-SubCell"/>
</dbReference>
<evidence type="ECO:0000259" key="6">
    <source>
        <dbReference type="Pfam" id="PF04932"/>
    </source>
</evidence>
<feature type="transmembrane region" description="Helical" evidence="5">
    <location>
        <begin position="205"/>
        <end position="223"/>
    </location>
</feature>
<feature type="transmembrane region" description="Helical" evidence="5">
    <location>
        <begin position="395"/>
        <end position="415"/>
    </location>
</feature>
<gene>
    <name evidence="8" type="ORF">ABNF92_19425</name>
</gene>
<feature type="transmembrane region" description="Helical" evidence="5">
    <location>
        <begin position="370"/>
        <end position="389"/>
    </location>
</feature>
<feature type="domain" description="DUF5935" evidence="7">
    <location>
        <begin position="3"/>
        <end position="199"/>
    </location>
</feature>
<keyword evidence="3 5" id="KW-1133">Transmembrane helix</keyword>
<dbReference type="InterPro" id="IPR051533">
    <property type="entry name" value="WaaL-like"/>
</dbReference>
<keyword evidence="8" id="KW-0436">Ligase</keyword>
<dbReference type="InterPro" id="IPR045979">
    <property type="entry name" value="DUF5935"/>
</dbReference>
<feature type="domain" description="O-antigen ligase-related" evidence="6">
    <location>
        <begin position="221"/>
        <end position="351"/>
    </location>
</feature>
<evidence type="ECO:0000256" key="4">
    <source>
        <dbReference type="ARBA" id="ARBA00023136"/>
    </source>
</evidence>
<proteinExistence type="predicted"/>
<dbReference type="Pfam" id="PF04932">
    <property type="entry name" value="Wzy_C"/>
    <property type="match status" value="1"/>
</dbReference>
<keyword evidence="2 5" id="KW-0812">Transmembrane</keyword>
<feature type="transmembrane region" description="Helical" evidence="5">
    <location>
        <begin position="229"/>
        <end position="245"/>
    </location>
</feature>
<name>A0AAU7MQ51_9GAMM</name>
<feature type="transmembrane region" description="Helical" evidence="5">
    <location>
        <begin position="252"/>
        <end position="270"/>
    </location>
</feature>
<protein>
    <submittedName>
        <fullName evidence="8">O-antigen ligase family protein</fullName>
    </submittedName>
</protein>
<feature type="transmembrane region" description="Helical" evidence="5">
    <location>
        <begin position="110"/>
        <end position="128"/>
    </location>
</feature>
<feature type="transmembrane region" description="Helical" evidence="5">
    <location>
        <begin position="183"/>
        <end position="200"/>
    </location>
</feature>
<accession>A0AAU7MQ51</accession>
<feature type="transmembrane region" description="Helical" evidence="5">
    <location>
        <begin position="135"/>
        <end position="152"/>
    </location>
</feature>
<evidence type="ECO:0000313" key="8">
    <source>
        <dbReference type="EMBL" id="XBQ19582.1"/>
    </source>
</evidence>
<sequence length="431" mass="48583">MGKLIIYLLIFATGVSLFFAPWIAGIGYVLNSLLQPQYIWPWIFSGIPIFRITAALAILGLVFALVQKKASFSVYREHQNLMILCLWFWMHLSHLFSPFEGSPASVSPDVVLSTINSILIMYFVLVSLCRSESAIIYLCYIFVAIGVYYAYWANMAYINQEWYRFTNNRLNGPYRSPYQDGNVLSTLLVMCIPFIIFLYFRVKNFLLRTAIILTVPAVWHALVLFGSRGAFLASAITLLVSGYMISSRKIKVIIGVSFCCFMVYQGALLLDRAASTVAEDNVQTEGAINPRLISWEAGLKLIPEYPLFGVGVQMFEAAATSHFPGMTPHVAHNTFLNFSANTGLLTGLIFLALNYIAFRRLIRAKKIITSLADLSSFAVVASSISIIGFFVCSLFLDLIIFEPFYIAMIINILAYKRLENRERQAMMEKDE</sequence>
<organism evidence="8">
    <name type="scientific">Marinobacter sp. MMG032</name>
    <dbReference type="NCBI Taxonomy" id="3158548"/>
    <lineage>
        <taxon>Bacteria</taxon>
        <taxon>Pseudomonadati</taxon>
        <taxon>Pseudomonadota</taxon>
        <taxon>Gammaproteobacteria</taxon>
        <taxon>Pseudomonadales</taxon>
        <taxon>Marinobacteraceae</taxon>
        <taxon>Marinobacter</taxon>
    </lineage>
</organism>
<evidence type="ECO:0000256" key="2">
    <source>
        <dbReference type="ARBA" id="ARBA00022692"/>
    </source>
</evidence>
<dbReference type="RefSeq" id="WP_349343067.1">
    <property type="nucleotide sequence ID" value="NZ_CP157802.1"/>
</dbReference>
<feature type="transmembrane region" description="Helical" evidence="5">
    <location>
        <begin position="42"/>
        <end position="66"/>
    </location>
</feature>
<dbReference type="GO" id="GO:0016874">
    <property type="term" value="F:ligase activity"/>
    <property type="evidence" value="ECO:0007669"/>
    <property type="project" value="UniProtKB-KW"/>
</dbReference>
<dbReference type="KEGG" id="mamm:ABNF92_19425"/>
<dbReference type="EMBL" id="CP157802">
    <property type="protein sequence ID" value="XBQ19582.1"/>
    <property type="molecule type" value="Genomic_DNA"/>
</dbReference>
<comment type="subcellular location">
    <subcellularLocation>
        <location evidence="1">Membrane</location>
        <topology evidence="1">Multi-pass membrane protein</topology>
    </subcellularLocation>
</comment>
<evidence type="ECO:0000259" key="7">
    <source>
        <dbReference type="Pfam" id="PF19358"/>
    </source>
</evidence>
<dbReference type="InterPro" id="IPR007016">
    <property type="entry name" value="O-antigen_ligase-rel_domated"/>
</dbReference>
<feature type="transmembrane region" description="Helical" evidence="5">
    <location>
        <begin position="7"/>
        <end position="30"/>
    </location>
</feature>
<evidence type="ECO:0000256" key="1">
    <source>
        <dbReference type="ARBA" id="ARBA00004141"/>
    </source>
</evidence>
<dbReference type="AlphaFoldDB" id="A0AAU7MQ51"/>
<dbReference type="PANTHER" id="PTHR37422">
    <property type="entry name" value="TEICHURONIC ACID BIOSYNTHESIS PROTEIN TUAE"/>
    <property type="match status" value="1"/>
</dbReference>
<dbReference type="Pfam" id="PF19358">
    <property type="entry name" value="DUF5935"/>
    <property type="match status" value="1"/>
</dbReference>